<reference evidence="1 2" key="1">
    <citation type="submission" date="2018-02" db="EMBL/GenBank/DDBJ databases">
        <title>The genomes of Aspergillus section Nigri reveals drivers in fungal speciation.</title>
        <authorList>
            <consortium name="DOE Joint Genome Institute"/>
            <person name="Vesth T.C."/>
            <person name="Nybo J."/>
            <person name="Theobald S."/>
            <person name="Brandl J."/>
            <person name="Frisvad J.C."/>
            <person name="Nielsen K.F."/>
            <person name="Lyhne E.K."/>
            <person name="Kogle M.E."/>
            <person name="Kuo A."/>
            <person name="Riley R."/>
            <person name="Clum A."/>
            <person name="Nolan M."/>
            <person name="Lipzen A."/>
            <person name="Salamov A."/>
            <person name="Henrissat B."/>
            <person name="Wiebenga A."/>
            <person name="De vries R.P."/>
            <person name="Grigoriev I.V."/>
            <person name="Mortensen U.H."/>
            <person name="Andersen M.R."/>
            <person name="Baker S.E."/>
        </authorList>
    </citation>
    <scope>NUCLEOTIDE SEQUENCE [LARGE SCALE GENOMIC DNA]</scope>
    <source>
        <strain evidence="1 2">CBS 707.79</strain>
    </source>
</reference>
<dbReference type="VEuPathDB" id="FungiDB:BO71DRAFT_434797"/>
<keyword evidence="2" id="KW-1185">Reference proteome</keyword>
<evidence type="ECO:0000313" key="2">
    <source>
        <dbReference type="Proteomes" id="UP000247810"/>
    </source>
</evidence>
<dbReference type="OrthoDB" id="10457982at2759"/>
<organism evidence="1 2">
    <name type="scientific">Aspergillus ellipticus CBS 707.79</name>
    <dbReference type="NCBI Taxonomy" id="1448320"/>
    <lineage>
        <taxon>Eukaryota</taxon>
        <taxon>Fungi</taxon>
        <taxon>Dikarya</taxon>
        <taxon>Ascomycota</taxon>
        <taxon>Pezizomycotina</taxon>
        <taxon>Eurotiomycetes</taxon>
        <taxon>Eurotiomycetidae</taxon>
        <taxon>Eurotiales</taxon>
        <taxon>Aspergillaceae</taxon>
        <taxon>Aspergillus</taxon>
        <taxon>Aspergillus subgen. Circumdati</taxon>
    </lineage>
</organism>
<protein>
    <submittedName>
        <fullName evidence="1">Uncharacterized protein</fullName>
    </submittedName>
</protein>
<dbReference type="Proteomes" id="UP000247810">
    <property type="component" value="Unassembled WGS sequence"/>
</dbReference>
<dbReference type="EMBL" id="KZ826029">
    <property type="protein sequence ID" value="PYH89455.1"/>
    <property type="molecule type" value="Genomic_DNA"/>
</dbReference>
<evidence type="ECO:0000313" key="1">
    <source>
        <dbReference type="EMBL" id="PYH89455.1"/>
    </source>
</evidence>
<dbReference type="AlphaFoldDB" id="A0A319CVZ7"/>
<gene>
    <name evidence="1" type="ORF">BO71DRAFT_434797</name>
</gene>
<sequence>MRRIPKGQAVALLRTALDLRFDQPDDGDDAEVSLLTPGTDDLVRTDRHESSIARPVEMLQLGDSWATLGEEEPWTLEGARMDGDGALEVF</sequence>
<name>A0A319CVZ7_9EURO</name>
<proteinExistence type="predicted"/>
<accession>A0A319CVZ7</accession>